<accession>A0A0A9EG22</accession>
<reference evidence="1" key="1">
    <citation type="submission" date="2014-09" db="EMBL/GenBank/DDBJ databases">
        <authorList>
            <person name="Magalhaes I.L.F."/>
            <person name="Oliveira U."/>
            <person name="Santos F.R."/>
            <person name="Vidigal T.H.D.A."/>
            <person name="Brescovit A.D."/>
            <person name="Santos A.J."/>
        </authorList>
    </citation>
    <scope>NUCLEOTIDE SEQUENCE</scope>
    <source>
        <tissue evidence="1">Shoot tissue taken approximately 20 cm above the soil surface</tissue>
    </source>
</reference>
<proteinExistence type="predicted"/>
<dbReference type="AlphaFoldDB" id="A0A0A9EG22"/>
<sequence>MRPILTRSCTQISGNCRWP</sequence>
<evidence type="ECO:0000313" key="1">
    <source>
        <dbReference type="EMBL" id="JAD99679.1"/>
    </source>
</evidence>
<organism evidence="1">
    <name type="scientific">Arundo donax</name>
    <name type="common">Giant reed</name>
    <name type="synonym">Donax arundinaceus</name>
    <dbReference type="NCBI Taxonomy" id="35708"/>
    <lineage>
        <taxon>Eukaryota</taxon>
        <taxon>Viridiplantae</taxon>
        <taxon>Streptophyta</taxon>
        <taxon>Embryophyta</taxon>
        <taxon>Tracheophyta</taxon>
        <taxon>Spermatophyta</taxon>
        <taxon>Magnoliopsida</taxon>
        <taxon>Liliopsida</taxon>
        <taxon>Poales</taxon>
        <taxon>Poaceae</taxon>
        <taxon>PACMAD clade</taxon>
        <taxon>Arundinoideae</taxon>
        <taxon>Arundineae</taxon>
        <taxon>Arundo</taxon>
    </lineage>
</organism>
<protein>
    <submittedName>
        <fullName evidence="1">Uncharacterized protein</fullName>
    </submittedName>
</protein>
<name>A0A0A9EG22_ARUDO</name>
<dbReference type="EMBL" id="GBRH01198216">
    <property type="protein sequence ID" value="JAD99679.1"/>
    <property type="molecule type" value="Transcribed_RNA"/>
</dbReference>
<reference evidence="1" key="2">
    <citation type="journal article" date="2015" name="Data Brief">
        <title>Shoot transcriptome of the giant reed, Arundo donax.</title>
        <authorList>
            <person name="Barrero R.A."/>
            <person name="Guerrero F.D."/>
            <person name="Moolhuijzen P."/>
            <person name="Goolsby J.A."/>
            <person name="Tidwell J."/>
            <person name="Bellgard S.E."/>
            <person name="Bellgard M.I."/>
        </authorList>
    </citation>
    <scope>NUCLEOTIDE SEQUENCE</scope>
    <source>
        <tissue evidence="1">Shoot tissue taken approximately 20 cm above the soil surface</tissue>
    </source>
</reference>